<dbReference type="RefSeq" id="WP_302712438.1">
    <property type="nucleotide sequence ID" value="NZ_JAULRT010000052.1"/>
</dbReference>
<protein>
    <submittedName>
        <fullName evidence="1">Uncharacterized protein</fullName>
    </submittedName>
</protein>
<dbReference type="EMBL" id="JAULRT010000052">
    <property type="protein sequence ID" value="MDO3382276.1"/>
    <property type="molecule type" value="Genomic_DNA"/>
</dbReference>
<evidence type="ECO:0000313" key="2">
    <source>
        <dbReference type="Proteomes" id="UP001168380"/>
    </source>
</evidence>
<organism evidence="1 2">
    <name type="scientific">Gilvimarinus algae</name>
    <dbReference type="NCBI Taxonomy" id="3058037"/>
    <lineage>
        <taxon>Bacteria</taxon>
        <taxon>Pseudomonadati</taxon>
        <taxon>Pseudomonadota</taxon>
        <taxon>Gammaproteobacteria</taxon>
        <taxon>Cellvibrionales</taxon>
        <taxon>Cellvibrionaceae</taxon>
        <taxon>Gilvimarinus</taxon>
    </lineage>
</organism>
<reference evidence="1" key="1">
    <citation type="submission" date="2023-07" db="EMBL/GenBank/DDBJ databases">
        <title>Gilvimarinus algae sp. nov., isolated from the surface of Kelp.</title>
        <authorList>
            <person name="Sun Y.Y."/>
            <person name="Gong Y."/>
            <person name="Du Z.J."/>
        </authorList>
    </citation>
    <scope>NUCLEOTIDE SEQUENCE</scope>
    <source>
        <strain evidence="1">SDUM040014</strain>
    </source>
</reference>
<name>A0ABT8TDT0_9GAMM</name>
<dbReference type="Proteomes" id="UP001168380">
    <property type="component" value="Unassembled WGS sequence"/>
</dbReference>
<accession>A0ABT8TDT0</accession>
<evidence type="ECO:0000313" key="1">
    <source>
        <dbReference type="EMBL" id="MDO3382276.1"/>
    </source>
</evidence>
<gene>
    <name evidence="1" type="ORF">QWI16_08810</name>
</gene>
<proteinExistence type="predicted"/>
<sequence>MTSPKVADKSKASAIGKPSLGVLLEKPQQQIPVGLAAPIDLTLSSSLRPGQISVVVRLGDGLRLSEGALRYQIQTGDAKLPLSVSVIADEPGKYYVDVAVTDETGTEAISHKALSAIVWAGAKPERKAAAEKMDSGEGRVVLPAVESRH</sequence>
<keyword evidence="2" id="KW-1185">Reference proteome</keyword>
<comment type="caution">
    <text evidence="1">The sequence shown here is derived from an EMBL/GenBank/DDBJ whole genome shotgun (WGS) entry which is preliminary data.</text>
</comment>